<dbReference type="GO" id="GO:0017108">
    <property type="term" value="F:5'-flap endonuclease activity"/>
    <property type="evidence" value="ECO:0007669"/>
    <property type="project" value="InterPro"/>
</dbReference>
<evidence type="ECO:0000256" key="1">
    <source>
        <dbReference type="SAM" id="MobiDB-lite"/>
    </source>
</evidence>
<feature type="compositionally biased region" description="Basic and acidic residues" evidence="1">
    <location>
        <begin position="513"/>
        <end position="522"/>
    </location>
</feature>
<dbReference type="PANTHER" id="PTHR42646:SF2">
    <property type="entry name" value="5'-3' EXONUCLEASE FAMILY PROTEIN"/>
    <property type="match status" value="1"/>
</dbReference>
<dbReference type="SUPFAM" id="SSF47807">
    <property type="entry name" value="5' to 3' exonuclease, C-terminal subdomain"/>
    <property type="match status" value="1"/>
</dbReference>
<dbReference type="GO" id="GO:0033567">
    <property type="term" value="P:DNA replication, Okazaki fragment processing"/>
    <property type="evidence" value="ECO:0007669"/>
    <property type="project" value="InterPro"/>
</dbReference>
<feature type="compositionally biased region" description="Low complexity" evidence="1">
    <location>
        <begin position="500"/>
        <end position="512"/>
    </location>
</feature>
<dbReference type="GO" id="GO:0003677">
    <property type="term" value="F:DNA binding"/>
    <property type="evidence" value="ECO:0007669"/>
    <property type="project" value="InterPro"/>
</dbReference>
<sequence>MLPVYANATQGSAQLLPSKSHKNGSVDGKLAIKRYPVYASRGAIAADATIVDGTNLLLLTRGDSGFGICHVDAFATWINFLLQLTSCQHLYVVFDNKRGSRSYPVPDIRRAFAPTYLDNRRNKIQRKHQVPISGRGPIRVDGKDRANRGSKPHSTAGAVSPTPYPLCDIAELRKSSEALMDQPPPHLAGFVHVIRQFGGLALYGLPGHEADDLIASLVAGLLVDQAGGSTHPSAMADGAAATAFTTISTGDAISSTAVATSVACRAHRVVVVSADSDMMQLLTHVGCSWLEVRQLSNSSSPQEDSPLAVRVRPLLGVSEALLRLHDAAGNAQGKSTIKNTNMQDEAEGTVVAAGAVALQARLPPAAYPDFLALVGKAEAGVPGVGVGARAAKKLLVRYRSIDGIVEAYNAGILDGSLRVIRGRSHSSGQADLGPGSSLRSAGDSSGGVGDDGNRACGVNSYPLAVRQVLQNIQVTRMLTDLTSVPWERVLDYQLQRRQKQQQQQQQQEGQEQGEQRQLEQKAHRSLLRQRQWPRPQCTESLQQMVLDAAPPPLHAHDQLHLRSAAPFIDALVAAFRRRGLTCRPVVMDEQGLLSDIVILPDHAECTDALWSGLPAGRAGLAASPAAGVAGAAGTGTLRSTASCALLFSTAAVEMIVDRLAAAMTFGQSAALPACLRTCREATSSNSPSNGNANTSCDSEDLEGDSGSGGCGSRASTGGGFTAVGDQLAAASGGPCASGMLGVEVRVPLCVCVLSPWDFKYEFQGRKLQAAQTSLQQRNADGRHYDLHQKAKQVHQQQNDQHGPPGIETCGHVAGGSPAPSIPAKLAPTTTRLDATDPGIGVTAHPGLLDFACRLRAAIGPRASPTHLSKALQTALRPTTAWRLKRLQRRAAAMSGCVAMVPFFELLEDADRVDSR</sequence>
<dbReference type="SMART" id="SM00475">
    <property type="entry name" value="53EXOc"/>
    <property type="match status" value="1"/>
</dbReference>
<feature type="domain" description="5'-3' exonuclease" evidence="2">
    <location>
        <begin position="46"/>
        <end position="495"/>
    </location>
</feature>
<protein>
    <recommendedName>
        <fullName evidence="2">5'-3' exonuclease domain-containing protein</fullName>
    </recommendedName>
</protein>
<dbReference type="AlphaFoldDB" id="A0A8J4CXE3"/>
<dbReference type="EMBL" id="BNCP01000051">
    <property type="protein sequence ID" value="GIL89532.1"/>
    <property type="molecule type" value="Genomic_DNA"/>
</dbReference>
<organism evidence="3 4">
    <name type="scientific">Volvox reticuliferus</name>
    <dbReference type="NCBI Taxonomy" id="1737510"/>
    <lineage>
        <taxon>Eukaryota</taxon>
        <taxon>Viridiplantae</taxon>
        <taxon>Chlorophyta</taxon>
        <taxon>core chlorophytes</taxon>
        <taxon>Chlorophyceae</taxon>
        <taxon>CS clade</taxon>
        <taxon>Chlamydomonadales</taxon>
        <taxon>Volvocaceae</taxon>
        <taxon>Volvox</taxon>
    </lineage>
</organism>
<feature type="region of interest" description="Disordered" evidence="1">
    <location>
        <begin position="682"/>
        <end position="710"/>
    </location>
</feature>
<evidence type="ECO:0000313" key="3">
    <source>
        <dbReference type="EMBL" id="GIL89532.1"/>
    </source>
</evidence>
<dbReference type="GO" id="GO:0008409">
    <property type="term" value="F:5'-3' exonuclease activity"/>
    <property type="evidence" value="ECO:0007669"/>
    <property type="project" value="InterPro"/>
</dbReference>
<feature type="region of interest" description="Disordered" evidence="1">
    <location>
        <begin position="425"/>
        <end position="453"/>
    </location>
</feature>
<dbReference type="InterPro" id="IPR036279">
    <property type="entry name" value="5-3_exonuclease_C_sf"/>
</dbReference>
<dbReference type="InterPro" id="IPR029060">
    <property type="entry name" value="PIN-like_dom_sf"/>
</dbReference>
<proteinExistence type="predicted"/>
<gene>
    <name evidence="3" type="ORF">Vretifemale_17359</name>
</gene>
<dbReference type="SUPFAM" id="SSF88723">
    <property type="entry name" value="PIN domain-like"/>
    <property type="match status" value="1"/>
</dbReference>
<keyword evidence="4" id="KW-1185">Reference proteome</keyword>
<dbReference type="Gene3D" id="1.10.150.20">
    <property type="entry name" value="5' to 3' exonuclease, C-terminal subdomain"/>
    <property type="match status" value="1"/>
</dbReference>
<dbReference type="InterPro" id="IPR002421">
    <property type="entry name" value="5-3_exonuclease"/>
</dbReference>
<reference evidence="3" key="1">
    <citation type="journal article" date="2021" name="Proc. Natl. Acad. Sci. U.S.A.">
        <title>Three genomes in the algal genus Volvox reveal the fate of a haploid sex-determining region after a transition to homothallism.</title>
        <authorList>
            <person name="Yamamoto K."/>
            <person name="Hamaji T."/>
            <person name="Kawai-Toyooka H."/>
            <person name="Matsuzaki R."/>
            <person name="Takahashi F."/>
            <person name="Nishimura Y."/>
            <person name="Kawachi M."/>
            <person name="Noguchi H."/>
            <person name="Minakuchi Y."/>
            <person name="Umen J.G."/>
            <person name="Toyoda A."/>
            <person name="Nozaki H."/>
        </authorList>
    </citation>
    <scope>NUCLEOTIDE SEQUENCE</scope>
    <source>
        <strain evidence="3">NIES-3786</strain>
    </source>
</reference>
<accession>A0A8J4CXE3</accession>
<feature type="region of interest" description="Disordered" evidence="1">
    <location>
        <begin position="500"/>
        <end position="533"/>
    </location>
</feature>
<dbReference type="Gene3D" id="3.40.50.1010">
    <property type="entry name" value="5'-nuclease"/>
    <property type="match status" value="1"/>
</dbReference>
<evidence type="ECO:0000259" key="2">
    <source>
        <dbReference type="SMART" id="SM00475"/>
    </source>
</evidence>
<dbReference type="Proteomes" id="UP000747110">
    <property type="component" value="Unassembled WGS sequence"/>
</dbReference>
<feature type="compositionally biased region" description="Basic and acidic residues" evidence="1">
    <location>
        <begin position="138"/>
        <end position="147"/>
    </location>
</feature>
<dbReference type="PANTHER" id="PTHR42646">
    <property type="entry name" value="FLAP ENDONUCLEASE XNI"/>
    <property type="match status" value="1"/>
</dbReference>
<comment type="caution">
    <text evidence="3">The sequence shown here is derived from an EMBL/GenBank/DDBJ whole genome shotgun (WGS) entry which is preliminary data.</text>
</comment>
<feature type="compositionally biased region" description="Polar residues" evidence="1">
    <location>
        <begin position="682"/>
        <end position="694"/>
    </location>
</feature>
<feature type="region of interest" description="Disordered" evidence="1">
    <location>
        <begin position="127"/>
        <end position="162"/>
    </location>
</feature>
<dbReference type="OrthoDB" id="513052at2759"/>
<evidence type="ECO:0000313" key="4">
    <source>
        <dbReference type="Proteomes" id="UP000747110"/>
    </source>
</evidence>
<dbReference type="InterPro" id="IPR038969">
    <property type="entry name" value="FEN"/>
</dbReference>
<name>A0A8J4CXE3_9CHLO</name>